<protein>
    <submittedName>
        <fullName evidence="3">Uncharacterized protein</fullName>
    </submittedName>
</protein>
<dbReference type="EMBL" id="PFBZ01000128">
    <property type="protein sequence ID" value="PIT86479.1"/>
    <property type="molecule type" value="Genomic_DNA"/>
</dbReference>
<evidence type="ECO:0000313" key="3">
    <source>
        <dbReference type="EMBL" id="PIT86479.1"/>
    </source>
</evidence>
<accession>A0A2M6W110</accession>
<keyword evidence="1" id="KW-0472">Membrane</keyword>
<evidence type="ECO:0000256" key="2">
    <source>
        <dbReference type="SAM" id="SignalP"/>
    </source>
</evidence>
<keyword evidence="1" id="KW-1133">Transmembrane helix</keyword>
<dbReference type="AlphaFoldDB" id="A0A2M6W110"/>
<feature type="transmembrane region" description="Helical" evidence="1">
    <location>
        <begin position="93"/>
        <end position="116"/>
    </location>
</feature>
<gene>
    <name evidence="3" type="ORF">COU33_02930</name>
</gene>
<name>A0A2M6W110_9BACT</name>
<sequence length="203" mass="21228">MRKKTLLATCILIALCVPLSLYAIDLGGDLADKAAQGAGYAKTTDTSFAETIGVVIKTALSFVGVIFLVLTVYAGFLWMLARGDEGQIEKAQKIIQSAIIGMIITVGAYSITAFVVPRIVSKTAGGQVGGGSGGGGNVCSQRYDDCQANCERDNGGNVGAGYKRCLETACMRFECSDSCSNQLNGVNVGEEFYRCEAACEAAC</sequence>
<reference evidence="4" key="1">
    <citation type="submission" date="2017-09" db="EMBL/GenBank/DDBJ databases">
        <title>Depth-based differentiation of microbial function through sediment-hosted aquifers and enrichment of novel symbionts in the deep terrestrial subsurface.</title>
        <authorList>
            <person name="Probst A.J."/>
            <person name="Ladd B."/>
            <person name="Jarett J.K."/>
            <person name="Geller-Mcgrath D.E."/>
            <person name="Sieber C.M.K."/>
            <person name="Emerson J.B."/>
            <person name="Anantharaman K."/>
            <person name="Thomas B.C."/>
            <person name="Malmstrom R."/>
            <person name="Stieglmeier M."/>
            <person name="Klingl A."/>
            <person name="Woyke T."/>
            <person name="Ryan C.M."/>
            <person name="Banfield J.F."/>
        </authorList>
    </citation>
    <scope>NUCLEOTIDE SEQUENCE [LARGE SCALE GENOMIC DNA]</scope>
</reference>
<keyword evidence="2" id="KW-0732">Signal</keyword>
<evidence type="ECO:0000256" key="1">
    <source>
        <dbReference type="SAM" id="Phobius"/>
    </source>
</evidence>
<feature type="chain" id="PRO_5014811711" evidence="2">
    <location>
        <begin position="24"/>
        <end position="203"/>
    </location>
</feature>
<feature type="signal peptide" evidence="2">
    <location>
        <begin position="1"/>
        <end position="23"/>
    </location>
</feature>
<organism evidence="3 4">
    <name type="scientific">Candidatus Magasanikbacteria bacterium CG10_big_fil_rev_8_21_14_0_10_43_6</name>
    <dbReference type="NCBI Taxonomy" id="1974650"/>
    <lineage>
        <taxon>Bacteria</taxon>
        <taxon>Candidatus Magasanikiibacteriota</taxon>
    </lineage>
</organism>
<dbReference type="Proteomes" id="UP000229362">
    <property type="component" value="Unassembled WGS sequence"/>
</dbReference>
<feature type="transmembrane region" description="Helical" evidence="1">
    <location>
        <begin position="59"/>
        <end position="81"/>
    </location>
</feature>
<comment type="caution">
    <text evidence="3">The sequence shown here is derived from an EMBL/GenBank/DDBJ whole genome shotgun (WGS) entry which is preliminary data.</text>
</comment>
<proteinExistence type="predicted"/>
<evidence type="ECO:0000313" key="4">
    <source>
        <dbReference type="Proteomes" id="UP000229362"/>
    </source>
</evidence>
<keyword evidence="1" id="KW-0812">Transmembrane</keyword>